<evidence type="ECO:0000313" key="3">
    <source>
        <dbReference type="Proteomes" id="UP000822688"/>
    </source>
</evidence>
<keyword evidence="1" id="KW-0732">Signal</keyword>
<protein>
    <submittedName>
        <fullName evidence="2">Uncharacterized protein</fullName>
    </submittedName>
</protein>
<comment type="caution">
    <text evidence="2">The sequence shown here is derived from an EMBL/GenBank/DDBJ whole genome shotgun (WGS) entry which is preliminary data.</text>
</comment>
<keyword evidence="3" id="KW-1185">Reference proteome</keyword>
<evidence type="ECO:0000313" key="2">
    <source>
        <dbReference type="EMBL" id="KAG0555667.1"/>
    </source>
</evidence>
<sequence length="50" mass="5285">MCSGRTTNLFVLQLEVGLQLAGLASGHVPNIENDVRGSLCVCAENILQLS</sequence>
<feature type="chain" id="PRO_5035776263" evidence="1">
    <location>
        <begin position="27"/>
        <end position="50"/>
    </location>
</feature>
<gene>
    <name evidence="2" type="ORF">KC19_12G187000</name>
</gene>
<dbReference type="AlphaFoldDB" id="A0A8T0GB21"/>
<proteinExistence type="predicted"/>
<reference evidence="2" key="1">
    <citation type="submission" date="2020-06" db="EMBL/GenBank/DDBJ databases">
        <title>WGS assembly of Ceratodon purpureus strain R40.</title>
        <authorList>
            <person name="Carey S.B."/>
            <person name="Jenkins J."/>
            <person name="Shu S."/>
            <person name="Lovell J.T."/>
            <person name="Sreedasyam A."/>
            <person name="Maumus F."/>
            <person name="Tiley G.P."/>
            <person name="Fernandez-Pozo N."/>
            <person name="Barry K."/>
            <person name="Chen C."/>
            <person name="Wang M."/>
            <person name="Lipzen A."/>
            <person name="Daum C."/>
            <person name="Saski C.A."/>
            <person name="Payton A.C."/>
            <person name="Mcbreen J.C."/>
            <person name="Conrad R.E."/>
            <person name="Kollar L.M."/>
            <person name="Olsson S."/>
            <person name="Huttunen S."/>
            <person name="Landis J.B."/>
            <person name="Wickett N.J."/>
            <person name="Johnson M.G."/>
            <person name="Rensing S.A."/>
            <person name="Grimwood J."/>
            <person name="Schmutz J."/>
            <person name="Mcdaniel S.F."/>
        </authorList>
    </citation>
    <scope>NUCLEOTIDE SEQUENCE</scope>
    <source>
        <strain evidence="2">R40</strain>
    </source>
</reference>
<evidence type="ECO:0000256" key="1">
    <source>
        <dbReference type="SAM" id="SignalP"/>
    </source>
</evidence>
<organism evidence="2 3">
    <name type="scientific">Ceratodon purpureus</name>
    <name type="common">Fire moss</name>
    <name type="synonym">Dicranum purpureum</name>
    <dbReference type="NCBI Taxonomy" id="3225"/>
    <lineage>
        <taxon>Eukaryota</taxon>
        <taxon>Viridiplantae</taxon>
        <taxon>Streptophyta</taxon>
        <taxon>Embryophyta</taxon>
        <taxon>Bryophyta</taxon>
        <taxon>Bryophytina</taxon>
        <taxon>Bryopsida</taxon>
        <taxon>Dicranidae</taxon>
        <taxon>Pseudoditrichales</taxon>
        <taxon>Ditrichaceae</taxon>
        <taxon>Ceratodon</taxon>
    </lineage>
</organism>
<dbReference type="Proteomes" id="UP000822688">
    <property type="component" value="Chromosome 12"/>
</dbReference>
<dbReference type="EMBL" id="CM026433">
    <property type="protein sequence ID" value="KAG0555667.1"/>
    <property type="molecule type" value="Genomic_DNA"/>
</dbReference>
<accession>A0A8T0GB21</accession>
<feature type="signal peptide" evidence="1">
    <location>
        <begin position="1"/>
        <end position="26"/>
    </location>
</feature>
<name>A0A8T0GB21_CERPU</name>